<accession>A0ABS9D752</accession>
<sequence>MPPPSRPTSGADNVSSQVIVEPLLPIRSASTSEVNVVESLKMSESSPLDSPISQSVPEDDDVD</sequence>
<evidence type="ECO:0000313" key="3">
    <source>
        <dbReference type="Proteomes" id="UP001521137"/>
    </source>
</evidence>
<dbReference type="Proteomes" id="UP001521137">
    <property type="component" value="Unassembled WGS sequence"/>
</dbReference>
<name>A0ABS9D752_9ALTE</name>
<dbReference type="EMBL" id="JAKGAS010000005">
    <property type="protein sequence ID" value="MCF2948499.1"/>
    <property type="molecule type" value="Genomic_DNA"/>
</dbReference>
<gene>
    <name evidence="2" type="ORF">L0668_10310</name>
</gene>
<proteinExistence type="predicted"/>
<evidence type="ECO:0000313" key="2">
    <source>
        <dbReference type="EMBL" id="MCF2948499.1"/>
    </source>
</evidence>
<evidence type="ECO:0000256" key="1">
    <source>
        <dbReference type="SAM" id="MobiDB-lite"/>
    </source>
</evidence>
<organism evidence="2 3">
    <name type="scientific">Paraglaciecola algarum</name>
    <dbReference type="NCBI Taxonomy" id="3050085"/>
    <lineage>
        <taxon>Bacteria</taxon>
        <taxon>Pseudomonadati</taxon>
        <taxon>Pseudomonadota</taxon>
        <taxon>Gammaproteobacteria</taxon>
        <taxon>Alteromonadales</taxon>
        <taxon>Alteromonadaceae</taxon>
        <taxon>Paraglaciecola</taxon>
    </lineage>
</organism>
<reference evidence="2 3" key="1">
    <citation type="submission" date="2022-01" db="EMBL/GenBank/DDBJ databases">
        <title>Paraglaciecola sp. G1-23.</title>
        <authorList>
            <person name="Jin M.S."/>
            <person name="Han D.M."/>
            <person name="Kim H.M."/>
            <person name="Jeon C.O."/>
        </authorList>
    </citation>
    <scope>NUCLEOTIDE SEQUENCE [LARGE SCALE GENOMIC DNA]</scope>
    <source>
        <strain evidence="2 3">G1-23</strain>
    </source>
</reference>
<feature type="compositionally biased region" description="Polar residues" evidence="1">
    <location>
        <begin position="42"/>
        <end position="56"/>
    </location>
</feature>
<protein>
    <submittedName>
        <fullName evidence="2">Uncharacterized protein</fullName>
    </submittedName>
</protein>
<feature type="region of interest" description="Disordered" evidence="1">
    <location>
        <begin position="40"/>
        <end position="63"/>
    </location>
</feature>
<dbReference type="RefSeq" id="WP_235312339.1">
    <property type="nucleotide sequence ID" value="NZ_JAKGAS010000005.1"/>
</dbReference>
<keyword evidence="3" id="KW-1185">Reference proteome</keyword>
<comment type="caution">
    <text evidence="2">The sequence shown here is derived from an EMBL/GenBank/DDBJ whole genome shotgun (WGS) entry which is preliminary data.</text>
</comment>